<dbReference type="SUPFAM" id="SSF53474">
    <property type="entry name" value="alpha/beta-Hydrolases"/>
    <property type="match status" value="1"/>
</dbReference>
<dbReference type="AlphaFoldDB" id="Q7V0U9"/>
<evidence type="ECO:0000259" key="1">
    <source>
        <dbReference type="Pfam" id="PF12697"/>
    </source>
</evidence>
<dbReference type="Gene3D" id="3.40.50.1820">
    <property type="entry name" value="alpha/beta hydrolase"/>
    <property type="match status" value="1"/>
</dbReference>
<reference evidence="2 3" key="1">
    <citation type="journal article" date="2003" name="Nature">
        <title>Genome divergence in two Prochlorococcus ecotypes reflects oceanic niche differentiation.</title>
        <authorList>
            <person name="Rocap G."/>
            <person name="Larimer F.W."/>
            <person name="Lamerdin J.E."/>
            <person name="Malfatti S."/>
            <person name="Chain P."/>
            <person name="Ahlgren N.A."/>
            <person name="Arellano A."/>
            <person name="Coleman M."/>
            <person name="Hauser L."/>
            <person name="Hess W.R."/>
            <person name="Johnson Z.I."/>
            <person name="Land M.L."/>
            <person name="Lindell D."/>
            <person name="Post A.F."/>
            <person name="Regala W."/>
            <person name="Shah M."/>
            <person name="Shaw S.L."/>
            <person name="Steglich C."/>
            <person name="Sullivan M.B."/>
            <person name="Ting C.S."/>
            <person name="Tolonen A."/>
            <person name="Webb E.A."/>
            <person name="Zinser E.R."/>
            <person name="Chisholm S.W."/>
        </authorList>
    </citation>
    <scope>NUCLEOTIDE SEQUENCE [LARGE SCALE GENOMIC DNA]</scope>
    <source>
        <strain evidence="3">CCMP1986 / NIES-2087 / MED4</strain>
    </source>
</reference>
<dbReference type="PANTHER" id="PTHR46438">
    <property type="entry name" value="ALPHA/BETA-HYDROLASES SUPERFAMILY PROTEIN"/>
    <property type="match status" value="1"/>
</dbReference>
<dbReference type="eggNOG" id="COG2267">
    <property type="taxonomic scope" value="Bacteria"/>
</dbReference>
<organism evidence="2 3">
    <name type="scientific">Prochlorococcus marinus subsp. pastoris (strain CCMP1986 / NIES-2087 / MED4)</name>
    <dbReference type="NCBI Taxonomy" id="59919"/>
    <lineage>
        <taxon>Bacteria</taxon>
        <taxon>Bacillati</taxon>
        <taxon>Cyanobacteriota</taxon>
        <taxon>Cyanophyceae</taxon>
        <taxon>Synechococcales</taxon>
        <taxon>Prochlorococcaceae</taxon>
        <taxon>Prochlorococcus</taxon>
    </lineage>
</organism>
<gene>
    <name evidence="2" type="ordered locus">PMM1153</name>
</gene>
<dbReference type="Proteomes" id="UP000001026">
    <property type="component" value="Chromosome"/>
</dbReference>
<accession>Q7V0U9</accession>
<evidence type="ECO:0000313" key="3">
    <source>
        <dbReference type="Proteomes" id="UP000001026"/>
    </source>
</evidence>
<sequence>MHFFVEKRTNANIFKLFNRGTEGVIYMNSIDKSHEGNESNYWNWNGFKIFWSVKGEDNTNPMILLHGFGASSKHWRNNSYYFAQKGYSVYSIDLIGFGNSAQPGIRDIGKLDNGVWCNQVSDFIKQVIRPKTSKKIILIGNSLGSLVALTCAVYLKNEILSVIASPLPDPLVIKKKESKLNSTFEKFRIKLIKIFFRIFPLEIVLFLISKLGIIKLGLNSAYFKKDKVDKELINIVSKPVLRKTSARALRAMCIGMATRGDKLKASYLLEQLSFSKKIPFLLLWGEKDNFIPLFLGKKIAKFHRWVELKIISNSGHCVHDEDPSLFNKISYEWIRDLTTY</sequence>
<dbReference type="Pfam" id="PF12697">
    <property type="entry name" value="Abhydrolase_6"/>
    <property type="match status" value="1"/>
</dbReference>
<keyword evidence="2" id="KW-0378">Hydrolase</keyword>
<feature type="domain" description="AB hydrolase-1" evidence="1">
    <location>
        <begin position="63"/>
        <end position="327"/>
    </location>
</feature>
<dbReference type="STRING" id="59919.PMM1153"/>
<name>Q7V0U9_PROMP</name>
<protein>
    <submittedName>
        <fullName evidence="2">Predicted alpha/beta hydrolase superfamily protein</fullName>
    </submittedName>
</protein>
<dbReference type="InterPro" id="IPR000073">
    <property type="entry name" value="AB_hydrolase_1"/>
</dbReference>
<evidence type="ECO:0000313" key="2">
    <source>
        <dbReference type="EMBL" id="CAE19612.1"/>
    </source>
</evidence>
<proteinExistence type="predicted"/>
<dbReference type="GO" id="GO:0016787">
    <property type="term" value="F:hydrolase activity"/>
    <property type="evidence" value="ECO:0007669"/>
    <property type="project" value="UniProtKB-KW"/>
</dbReference>
<dbReference type="EMBL" id="BX548174">
    <property type="protein sequence ID" value="CAE19612.1"/>
    <property type="molecule type" value="Genomic_DNA"/>
</dbReference>
<dbReference type="PANTHER" id="PTHR46438:SF2">
    <property type="entry name" value="ALPHA_BETA-HYDROLASES SUPERFAMILY PROTEIN"/>
    <property type="match status" value="1"/>
</dbReference>
<dbReference type="InterPro" id="IPR029058">
    <property type="entry name" value="AB_hydrolase_fold"/>
</dbReference>
<dbReference type="HOGENOM" id="CLU_020336_13_4_3"/>
<dbReference type="ESTHER" id="proma-PMM1153">
    <property type="family name" value="AlphaBeta_hydrolase"/>
</dbReference>
<dbReference type="KEGG" id="pmm:PMM1153"/>